<proteinExistence type="predicted"/>
<protein>
    <submittedName>
        <fullName evidence="1">DUF1905 domain-containing protein</fullName>
    </submittedName>
</protein>
<dbReference type="RefSeq" id="WP_320228849.1">
    <property type="nucleotide sequence ID" value="NZ_JAVIJC010000033.1"/>
</dbReference>
<comment type="caution">
    <text evidence="1">The sequence shown here is derived from an EMBL/GenBank/DDBJ whole genome shotgun (WGS) entry which is preliminary data.</text>
</comment>
<organism evidence="1 2">
    <name type="scientific">Mesorhizobium captivum</name>
    <dbReference type="NCBI Taxonomy" id="3072319"/>
    <lineage>
        <taxon>Bacteria</taxon>
        <taxon>Pseudomonadati</taxon>
        <taxon>Pseudomonadota</taxon>
        <taxon>Alphaproteobacteria</taxon>
        <taxon>Hyphomicrobiales</taxon>
        <taxon>Phyllobacteriaceae</taxon>
        <taxon>Mesorhizobium</taxon>
    </lineage>
</organism>
<name>A0ABU4Z704_9HYPH</name>
<dbReference type="Gene3D" id="2.40.30.100">
    <property type="entry name" value="AF2212/PG0164-like"/>
    <property type="match status" value="1"/>
</dbReference>
<dbReference type="EMBL" id="JAVIJC010000033">
    <property type="protein sequence ID" value="MDX8495058.1"/>
    <property type="molecule type" value="Genomic_DNA"/>
</dbReference>
<dbReference type="InterPro" id="IPR015018">
    <property type="entry name" value="DUF1905"/>
</dbReference>
<dbReference type="Pfam" id="PF08922">
    <property type="entry name" value="DUF1905"/>
    <property type="match status" value="1"/>
</dbReference>
<dbReference type="InterPro" id="IPR037079">
    <property type="entry name" value="AF2212/PG0164-like_sf"/>
</dbReference>
<evidence type="ECO:0000313" key="1">
    <source>
        <dbReference type="EMBL" id="MDX8495058.1"/>
    </source>
</evidence>
<dbReference type="SUPFAM" id="SSF141694">
    <property type="entry name" value="AF2212/PG0164-like"/>
    <property type="match status" value="1"/>
</dbReference>
<dbReference type="Proteomes" id="UP001271249">
    <property type="component" value="Unassembled WGS sequence"/>
</dbReference>
<keyword evidence="2" id="KW-1185">Reference proteome</keyword>
<gene>
    <name evidence="1" type="ORF">RFN29_26215</name>
</gene>
<reference evidence="1 2" key="1">
    <citation type="submission" date="2023-08" db="EMBL/GenBank/DDBJ databases">
        <title>Implementing the SeqCode for naming new Mesorhizobium species isolated from Vachellia karroo root nodules.</title>
        <authorList>
            <person name="Van Lill M."/>
        </authorList>
    </citation>
    <scope>NUCLEOTIDE SEQUENCE [LARGE SCALE GENOMIC DNA]</scope>
    <source>
        <strain evidence="1 2">VK22B</strain>
    </source>
</reference>
<evidence type="ECO:0000313" key="2">
    <source>
        <dbReference type="Proteomes" id="UP001271249"/>
    </source>
</evidence>
<sequence>MSFSQNRYALLGDMHQEAASGRIVMLRYEMQAEIWVYPGKGGWHFVTLPPEFAARIKAAMAGLARPWGSLGVTAVIGKTRWSTSLFPDKASGSLLLPVKASVRQREGLKAGNIAALTIEVEL</sequence>
<accession>A0ABU4Z704</accession>